<dbReference type="AlphaFoldDB" id="A0A222EPM7"/>
<dbReference type="Proteomes" id="UP000203229">
    <property type="component" value="Chromosome"/>
</dbReference>
<dbReference type="RefSeq" id="WP_094049259.1">
    <property type="nucleotide sequence ID" value="NZ_CP022535.1"/>
</dbReference>
<protein>
    <submittedName>
        <fullName evidence="2">Uncharacterized protein</fullName>
    </submittedName>
</protein>
<proteinExistence type="predicted"/>
<feature type="transmembrane region" description="Helical" evidence="1">
    <location>
        <begin position="522"/>
        <end position="545"/>
    </location>
</feature>
<sequence>MKKLLATFTMFIILIVNIFTWNLKSTQYKNEFQNLYTYKDSLNQLTNSKYDLNSYLWGGLSLQYFLYKHSDITKNDEANVLWNKLKGNQNLSQEYYYMSLMSSLITISIYGMTSYQEFFAESYTKWTSTNDEAKNKSWELVNYYFLNIYPVLKNTISGYINNDKMMKVIDEDFEKDTSKALIYETNKQTKEMKATDLNYDTDDQVGFSNNKENTRYPYASNALYLAYLSSVNNGNLSFNYGNSYITSSESLKFYYNSINSDDFAKLTVFMNDTYTKASNESITNYNNLISSNEKKFQDFSDMNSYFLEHTSSKTTKKGANIFLEDSINDMANYYSWSDSRKEKFKKQFLDLINATLSITNLYSLNETNKEAFTYNIISIIFSPDTDIVDQSGKNTGVMGYTSMAGNLESSNEDALGVYFSYIVYNGEAFNLDTKNGIDSAKQEYVNNWWSSANIFTTLNHEMGHAVDSFLGENNNIYKSMNSAYNSLINQYPIAEGSKPLYKGKVFGFDGNTYENDFDGNKIIFIVLGVAVGISIIIGVTAVLISKRKTNLKTPK</sequence>
<name>A0A222EPM7_9MOLU</name>
<dbReference type="EMBL" id="CP022535">
    <property type="protein sequence ID" value="ASP28480.1"/>
    <property type="molecule type" value="Genomic_DNA"/>
</dbReference>
<keyword evidence="1" id="KW-0812">Transmembrane</keyword>
<evidence type="ECO:0000313" key="3">
    <source>
        <dbReference type="Proteomes" id="UP000203229"/>
    </source>
</evidence>
<keyword evidence="3" id="KW-1185">Reference proteome</keyword>
<reference evidence="2 3" key="1">
    <citation type="submission" date="2017-07" db="EMBL/GenBank/DDBJ databases">
        <title>Complete genome sequence of Spiroplasma corruscae EC-1 (DSM 19793).</title>
        <authorList>
            <person name="Tsai Y.-M."/>
            <person name="Lo W.-S."/>
            <person name="Kuo C.-H."/>
        </authorList>
    </citation>
    <scope>NUCLEOTIDE SEQUENCE [LARGE SCALE GENOMIC DNA]</scope>
    <source>
        <strain evidence="2 3">EC-1</strain>
    </source>
</reference>
<gene>
    <name evidence="2" type="ORF">SCORR_v1c07080</name>
</gene>
<dbReference type="KEGG" id="scou:SCORR_v1c07080"/>
<keyword evidence="1" id="KW-1133">Transmembrane helix</keyword>
<organism evidence="2 3">
    <name type="scientific">Spiroplasma corruscae</name>
    <dbReference type="NCBI Taxonomy" id="216934"/>
    <lineage>
        <taxon>Bacteria</taxon>
        <taxon>Bacillati</taxon>
        <taxon>Mycoplasmatota</taxon>
        <taxon>Mollicutes</taxon>
        <taxon>Entomoplasmatales</taxon>
        <taxon>Spiroplasmataceae</taxon>
        <taxon>Spiroplasma</taxon>
    </lineage>
</organism>
<keyword evidence="1" id="KW-0472">Membrane</keyword>
<evidence type="ECO:0000256" key="1">
    <source>
        <dbReference type="SAM" id="Phobius"/>
    </source>
</evidence>
<dbReference type="OrthoDB" id="397686at2"/>
<accession>A0A222EPM7</accession>
<evidence type="ECO:0000313" key="2">
    <source>
        <dbReference type="EMBL" id="ASP28480.1"/>
    </source>
</evidence>